<feature type="binding site" evidence="14">
    <location>
        <position position="197"/>
    </location>
    <ligand>
        <name>ATP</name>
        <dbReference type="ChEBI" id="CHEBI:30616"/>
    </ligand>
</feature>
<dbReference type="Gene3D" id="3.40.1190.20">
    <property type="match status" value="1"/>
</dbReference>
<comment type="caution">
    <text evidence="14">Lacks conserved residue(s) required for the propagation of feature annotation.</text>
</comment>
<evidence type="ECO:0000256" key="14">
    <source>
        <dbReference type="HAMAP-Rule" id="MF_01987"/>
    </source>
</evidence>
<evidence type="ECO:0000256" key="7">
    <source>
        <dbReference type="ARBA" id="ARBA00022842"/>
    </source>
</evidence>
<keyword evidence="6 14" id="KW-0067">ATP-binding</keyword>
<keyword evidence="9 14" id="KW-0119">Carbohydrate metabolism</keyword>
<feature type="binding site" evidence="14">
    <location>
        <position position="261"/>
    </location>
    <ligand>
        <name>K(+)</name>
        <dbReference type="ChEBI" id="CHEBI:29103"/>
    </ligand>
</feature>
<evidence type="ECO:0000256" key="10">
    <source>
        <dbReference type="ARBA" id="ARBA00051363"/>
    </source>
</evidence>
<dbReference type="AlphaFoldDB" id="A0A291M515"/>
<feature type="binding site" evidence="14">
    <location>
        <begin position="23"/>
        <end position="25"/>
    </location>
    <ligand>
        <name>substrate</name>
    </ligand>
</feature>
<dbReference type="Proteomes" id="UP000219050">
    <property type="component" value="Plasmid pDY25-E"/>
</dbReference>
<feature type="binding site" evidence="14">
    <location>
        <position position="304"/>
    </location>
    <ligand>
        <name>K(+)</name>
        <dbReference type="ChEBI" id="CHEBI:29103"/>
    </ligand>
</feature>
<keyword evidence="5 14" id="KW-0418">Kinase</keyword>
<feature type="active site" description="Proton acceptor" evidence="14">
    <location>
        <position position="265"/>
    </location>
</feature>
<dbReference type="InterPro" id="IPR011877">
    <property type="entry name" value="Ribokinase"/>
</dbReference>
<dbReference type="GO" id="GO:0046872">
    <property type="term" value="F:metal ion binding"/>
    <property type="evidence" value="ECO:0007669"/>
    <property type="project" value="UniProtKB-KW"/>
</dbReference>
<comment type="subcellular location">
    <subcellularLocation>
        <location evidence="14">Cytoplasm</location>
    </subcellularLocation>
</comment>
<dbReference type="CDD" id="cd01174">
    <property type="entry name" value="ribokinase"/>
    <property type="match status" value="1"/>
</dbReference>
<keyword evidence="4 14" id="KW-0547">Nucleotide-binding</keyword>
<dbReference type="EC" id="2.7.1.229" evidence="11 14"/>
<evidence type="ECO:0000256" key="5">
    <source>
        <dbReference type="ARBA" id="ARBA00022777"/>
    </source>
</evidence>
<dbReference type="PRINTS" id="PR00990">
    <property type="entry name" value="RIBOKINASE"/>
</dbReference>
<dbReference type="GO" id="GO:0004747">
    <property type="term" value="F:ribokinase activity"/>
    <property type="evidence" value="ECO:0007669"/>
    <property type="project" value="UniProtKB-UniRule"/>
</dbReference>
<feature type="binding site" evidence="14">
    <location>
        <begin position="51"/>
        <end position="55"/>
    </location>
    <ligand>
        <name>substrate</name>
    </ligand>
</feature>
<evidence type="ECO:0000256" key="4">
    <source>
        <dbReference type="ARBA" id="ARBA00022741"/>
    </source>
</evidence>
<protein>
    <recommendedName>
        <fullName evidence="12 14">Deoxyribokinase</fullName>
        <shortName evidence="14">dRK</shortName>
        <ecNumber evidence="11 14">2.7.1.229</ecNumber>
    </recommendedName>
    <alternativeName>
        <fullName evidence="13 14">ATP:2-deoxy-D-ribose 5-phosphotransferase</fullName>
    </alternativeName>
</protein>
<feature type="binding site" evidence="14">
    <location>
        <position position="152"/>
    </location>
    <ligand>
        <name>substrate</name>
    </ligand>
</feature>
<dbReference type="HAMAP" id="MF_01987">
    <property type="entry name" value="Ribokinase"/>
    <property type="match status" value="1"/>
</dbReference>
<keyword evidence="1 14" id="KW-0963">Cytoplasm</keyword>
<reference evidence="16 17" key="1">
    <citation type="submission" date="2017-05" db="EMBL/GenBank/DDBJ databases">
        <title>Comparative genomic and metabolic analysis of manganese-oxidizing mechanisms in Celeribater manganoxidans DY25T: its adaption to the environment of polymetallic nodule.</title>
        <authorList>
            <person name="Wang X."/>
        </authorList>
    </citation>
    <scope>NUCLEOTIDE SEQUENCE [LARGE SCALE GENOMIC DNA]</scope>
    <source>
        <strain evidence="16 17">DY25</strain>
        <plasmid evidence="17">pdy25-e</plasmid>
    </source>
</reference>
<dbReference type="InterPro" id="IPR002139">
    <property type="entry name" value="Ribo/fructo_kinase"/>
</dbReference>
<proteinExistence type="inferred from homology"/>
<feature type="domain" description="Carbohydrate kinase PfkB" evidence="15">
    <location>
        <begin position="15"/>
        <end position="305"/>
    </location>
</feature>
<evidence type="ECO:0000256" key="13">
    <source>
        <dbReference type="ARBA" id="ARBA00081655"/>
    </source>
</evidence>
<dbReference type="NCBIfam" id="TIGR02152">
    <property type="entry name" value="D_ribokin_bact"/>
    <property type="match status" value="1"/>
</dbReference>
<dbReference type="PANTHER" id="PTHR10584">
    <property type="entry name" value="SUGAR KINASE"/>
    <property type="match status" value="1"/>
</dbReference>
<feature type="binding site" evidence="14">
    <location>
        <position position="259"/>
    </location>
    <ligand>
        <name>K(+)</name>
        <dbReference type="ChEBI" id="CHEBI:29103"/>
    </ligand>
</feature>
<feature type="binding site" evidence="14">
    <location>
        <position position="300"/>
    </location>
    <ligand>
        <name>K(+)</name>
        <dbReference type="ChEBI" id="CHEBI:29103"/>
    </ligand>
</feature>
<feature type="binding site" evidence="14">
    <location>
        <position position="265"/>
    </location>
    <ligand>
        <name>substrate</name>
    </ligand>
</feature>
<dbReference type="PANTHER" id="PTHR10584:SF166">
    <property type="entry name" value="RIBOKINASE"/>
    <property type="match status" value="1"/>
</dbReference>
<dbReference type="GO" id="GO:0005524">
    <property type="term" value="F:ATP binding"/>
    <property type="evidence" value="ECO:0007669"/>
    <property type="project" value="UniProtKB-UniRule"/>
</dbReference>
<evidence type="ECO:0000256" key="3">
    <source>
        <dbReference type="ARBA" id="ARBA00022723"/>
    </source>
</evidence>
<evidence type="ECO:0000259" key="15">
    <source>
        <dbReference type="Pfam" id="PF00294"/>
    </source>
</evidence>
<dbReference type="Pfam" id="PF00294">
    <property type="entry name" value="PfkB"/>
    <property type="match status" value="1"/>
</dbReference>
<evidence type="ECO:0000256" key="12">
    <source>
        <dbReference type="ARBA" id="ARBA00071515"/>
    </source>
</evidence>
<comment type="similarity">
    <text evidence="14">Belongs to the carbohydrate kinase PfkB family. Deoxyribokinase subfamily.</text>
</comment>
<dbReference type="GO" id="GO:0005829">
    <property type="term" value="C:cytosol"/>
    <property type="evidence" value="ECO:0007669"/>
    <property type="project" value="TreeGrafter"/>
</dbReference>
<feature type="binding site" evidence="14">
    <location>
        <position position="295"/>
    </location>
    <ligand>
        <name>K(+)</name>
        <dbReference type="ChEBI" id="CHEBI:29103"/>
    </ligand>
</feature>
<dbReference type="KEGG" id="cmag:CBW24_17780"/>
<keyword evidence="8 14" id="KW-0630">Potassium</keyword>
<name>A0A291M515_9RHOB</name>
<dbReference type="UniPathway" id="UPA00916">
    <property type="reaction ID" value="UER00889"/>
</dbReference>
<dbReference type="FunFam" id="3.40.1190.20:FF:000010">
    <property type="entry name" value="Ribokinase"/>
    <property type="match status" value="1"/>
</dbReference>
<accession>A0A291M515</accession>
<gene>
    <name evidence="14" type="primary">deoK</name>
    <name evidence="16" type="ORF">CBW24_17780</name>
</gene>
<dbReference type="SUPFAM" id="SSF53613">
    <property type="entry name" value="Ribokinase-like"/>
    <property type="match status" value="1"/>
</dbReference>
<evidence type="ECO:0000313" key="17">
    <source>
        <dbReference type="Proteomes" id="UP000219050"/>
    </source>
</evidence>
<geneLocation type="plasmid" evidence="17">
    <name>pdy25-e</name>
</geneLocation>
<feature type="binding site" evidence="14">
    <location>
        <begin position="264"/>
        <end position="265"/>
    </location>
    <ligand>
        <name>ATP</name>
        <dbReference type="ChEBI" id="CHEBI:30616"/>
    </ligand>
</feature>
<evidence type="ECO:0000256" key="2">
    <source>
        <dbReference type="ARBA" id="ARBA00022679"/>
    </source>
</evidence>
<evidence type="ECO:0000313" key="16">
    <source>
        <dbReference type="EMBL" id="ATI43992.1"/>
    </source>
</evidence>
<comment type="subunit">
    <text evidence="14">Homodimer.</text>
</comment>
<evidence type="ECO:0000256" key="9">
    <source>
        <dbReference type="ARBA" id="ARBA00023277"/>
    </source>
</evidence>
<dbReference type="InterPro" id="IPR029056">
    <property type="entry name" value="Ribokinase-like"/>
</dbReference>
<keyword evidence="2 14" id="KW-0808">Transferase</keyword>
<feature type="site" description="Important for substrate specificity" evidence="14">
    <location>
        <position position="23"/>
    </location>
</feature>
<evidence type="ECO:0000256" key="1">
    <source>
        <dbReference type="ARBA" id="ARBA00022490"/>
    </source>
</evidence>
<sequence length="317" mass="32858">MRRTPPMADASQPANIAVIGSNMMDLITYIDRMPDRGETVEAPDFAMGFGGKGANQAVAAARLGSKVMMVTCVGDDAFGPQVIDNLARNGIDTTHVRQVPGKASGVAPIFVEKDGENAILIVKGANADLGPDDIDKAAEALRGTSAILLQLEVEPETVYHAVAFGAREGIATILNPAPARRDLDVARLAGLDWFCPNESELALLSGLPTGTDAEVTEAARSLIARGIGNVVVTLGGRGARWITADAVTEIAPVRVTPVDTTGAGDAFIGSFAHFLGTGADPAQALEQAARFAALSITRRGTQSSYATAEDFSAFAPG</sequence>
<feature type="binding site" evidence="14">
    <location>
        <position position="298"/>
    </location>
    <ligand>
        <name>K(+)</name>
        <dbReference type="ChEBI" id="CHEBI:29103"/>
    </ligand>
</feature>
<keyword evidence="17" id="KW-1185">Reference proteome</keyword>
<keyword evidence="16" id="KW-0614">Plasmid</keyword>
<evidence type="ECO:0000256" key="8">
    <source>
        <dbReference type="ARBA" id="ARBA00022958"/>
    </source>
</evidence>
<comment type="function">
    <text evidence="14">Catalyzes the ATP-dependent phosphorylation of 2-deoxy-D-ribose to 2-deoxy-D-ribose 5-phosphate (dRib-5P), allowing the use of deoxyribose as the sole carbon source.</text>
</comment>
<comment type="cofactor">
    <cofactor evidence="14">
        <name>Mg(2+)</name>
        <dbReference type="ChEBI" id="CHEBI:18420"/>
    </cofactor>
</comment>
<keyword evidence="3 14" id="KW-0479">Metal-binding</keyword>
<feature type="binding site" evidence="14">
    <location>
        <begin position="233"/>
        <end position="238"/>
    </location>
    <ligand>
        <name>ATP</name>
        <dbReference type="ChEBI" id="CHEBI:30616"/>
    </ligand>
</feature>
<evidence type="ECO:0000256" key="11">
    <source>
        <dbReference type="ARBA" id="ARBA00066926"/>
    </source>
</evidence>
<dbReference type="InterPro" id="IPR011611">
    <property type="entry name" value="PfkB_dom"/>
</dbReference>
<dbReference type="GO" id="GO:0019303">
    <property type="term" value="P:D-ribose catabolic process"/>
    <property type="evidence" value="ECO:0007669"/>
    <property type="project" value="UniProtKB-UniPathway"/>
</dbReference>
<evidence type="ECO:0000256" key="6">
    <source>
        <dbReference type="ARBA" id="ARBA00022840"/>
    </source>
</evidence>
<keyword evidence="7 14" id="KW-0460">Magnesium</keyword>
<dbReference type="EMBL" id="CP021409">
    <property type="protein sequence ID" value="ATI43992.1"/>
    <property type="molecule type" value="Genomic_DNA"/>
</dbReference>
<comment type="catalytic activity">
    <reaction evidence="10">
        <text>2-deoxy-D-ribose + ATP = 2-deoxy-D-ribose 5-phosphate + ADP + H(+)</text>
        <dbReference type="Rhea" id="RHEA:30871"/>
        <dbReference type="ChEBI" id="CHEBI:15378"/>
        <dbReference type="ChEBI" id="CHEBI:30616"/>
        <dbReference type="ChEBI" id="CHEBI:62877"/>
        <dbReference type="ChEBI" id="CHEBI:90761"/>
        <dbReference type="ChEBI" id="CHEBI:456216"/>
        <dbReference type="EC" id="2.7.1.229"/>
    </reaction>
    <physiologicalReaction direction="left-to-right" evidence="10">
        <dbReference type="Rhea" id="RHEA:30872"/>
    </physiologicalReaction>
</comment>
<organism evidence="16 17">
    <name type="scientific">Pacificitalea manganoxidans</name>
    <dbReference type="NCBI Taxonomy" id="1411902"/>
    <lineage>
        <taxon>Bacteria</taxon>
        <taxon>Pseudomonadati</taxon>
        <taxon>Pseudomonadota</taxon>
        <taxon>Alphaproteobacteria</taxon>
        <taxon>Rhodobacterales</taxon>
        <taxon>Paracoccaceae</taxon>
        <taxon>Pacificitalea</taxon>
    </lineage>
</organism>